<evidence type="ECO:0000256" key="3">
    <source>
        <dbReference type="ARBA" id="ARBA00022500"/>
    </source>
</evidence>
<comment type="subcellular location">
    <subcellularLocation>
        <location evidence="1">Secreted</location>
    </subcellularLocation>
</comment>
<dbReference type="FunFam" id="2.40.50.40:FF:000023">
    <property type="entry name" value="Lymphotactin isoform X1"/>
    <property type="match status" value="1"/>
</dbReference>
<evidence type="ECO:0000256" key="9">
    <source>
        <dbReference type="ARBA" id="ARBA00069456"/>
    </source>
</evidence>
<evidence type="ECO:0000256" key="6">
    <source>
        <dbReference type="ARBA" id="ARBA00022729"/>
    </source>
</evidence>
<dbReference type="EMBL" id="MK561487">
    <property type="protein sequence ID" value="QCI30437.1"/>
    <property type="molecule type" value="Genomic_DNA"/>
</dbReference>
<evidence type="ECO:0000256" key="5">
    <source>
        <dbReference type="ARBA" id="ARBA00022525"/>
    </source>
</evidence>
<evidence type="ECO:0000256" key="13">
    <source>
        <dbReference type="SAM" id="MobiDB-lite"/>
    </source>
</evidence>
<evidence type="ECO:0000313" key="17">
    <source>
        <dbReference type="RGD" id="620452"/>
    </source>
</evidence>
<evidence type="ECO:0000256" key="11">
    <source>
        <dbReference type="ARBA" id="ARBA00082676"/>
    </source>
</evidence>
<evidence type="ECO:0000256" key="14">
    <source>
        <dbReference type="SAM" id="SignalP"/>
    </source>
</evidence>
<dbReference type="InterPro" id="IPR039809">
    <property type="entry name" value="Chemokine_b/g/d"/>
</dbReference>
<feature type="signal peptide" evidence="14">
    <location>
        <begin position="1"/>
        <end position="16"/>
    </location>
</feature>
<keyword evidence="7" id="KW-1015">Disulfide bond</keyword>
<keyword evidence="3" id="KW-0145">Chemotaxis</keyword>
<comment type="function">
    <text evidence="8">Chemotactic activity for lymphocytes but not for monocytes or neutrophils. In thymus, mediates medullary accumulation of thymic dendritic cells and contributes to regulatoy T cell development, playing a role in self-tolerance establishment.</text>
</comment>
<keyword evidence="5" id="KW-0964">Secreted</keyword>
<dbReference type="OrthoDB" id="9906867at2759"/>
<reference evidence="16" key="1">
    <citation type="journal article" date="2019" name="Dev. Comp. Immunol.">
        <title>Genetic diversity of chemokine XCL1 and its receptor XCR1 in murine rodents.</title>
        <authorList>
            <person name="Xu F."/>
            <person name="He D."/>
            <person name="Ning R."/>
            <person name="Zeng B."/>
            <person name="Thompson C.W."/>
            <person name="Li Y."/>
            <person name="Wang D."/>
            <person name="Li Y."/>
        </authorList>
    </citation>
    <scope>NUCLEOTIDE SEQUENCE</scope>
    <source>
        <strain evidence="16">RnYan-04_2</strain>
    </source>
</reference>
<dbReference type="AlphaFoldDB" id="A0A4D6YKM5"/>
<evidence type="ECO:0000313" key="16">
    <source>
        <dbReference type="EMBL" id="QCI30437.1"/>
    </source>
</evidence>
<organism evidence="16">
    <name type="scientific">Rattus norvegicus</name>
    <name type="common">Rat</name>
    <dbReference type="NCBI Taxonomy" id="10116"/>
    <lineage>
        <taxon>Eukaryota</taxon>
        <taxon>Metazoa</taxon>
        <taxon>Chordata</taxon>
        <taxon>Craniata</taxon>
        <taxon>Vertebrata</taxon>
        <taxon>Euteleostomi</taxon>
        <taxon>Mammalia</taxon>
        <taxon>Eutheria</taxon>
        <taxon>Euarchontoglires</taxon>
        <taxon>Glires</taxon>
        <taxon>Rodentia</taxon>
        <taxon>Myomorpha</taxon>
        <taxon>Muroidea</taxon>
        <taxon>Muridae</taxon>
        <taxon>Murinae</taxon>
        <taxon>Rattus</taxon>
    </lineage>
</organism>
<feature type="region of interest" description="Disordered" evidence="13">
    <location>
        <begin position="87"/>
        <end position="114"/>
    </location>
</feature>
<keyword evidence="6 14" id="KW-0732">Signal</keyword>
<dbReference type="CDD" id="cd00271">
    <property type="entry name" value="Chemokine_C"/>
    <property type="match status" value="1"/>
</dbReference>
<dbReference type="PRINTS" id="PR01731">
    <property type="entry name" value="LYMPHOTACTIN"/>
</dbReference>
<dbReference type="GO" id="GO:0005615">
    <property type="term" value="C:extracellular space"/>
    <property type="evidence" value="ECO:0007669"/>
    <property type="project" value="UniProtKB-KW"/>
</dbReference>
<proteinExistence type="inferred from homology"/>
<comment type="similarity">
    <text evidence="2">Belongs to the intercrine gamma family.</text>
</comment>
<dbReference type="InterPro" id="IPR008105">
    <property type="entry name" value="Chemokine_XCL1/XCL2"/>
</dbReference>
<feature type="chain" id="PRO_5020021560" description="Lymphotactin" evidence="14">
    <location>
        <begin position="17"/>
        <end position="114"/>
    </location>
</feature>
<feature type="domain" description="Chemokine interleukin-8-like" evidence="15">
    <location>
        <begin position="28"/>
        <end position="84"/>
    </location>
</feature>
<evidence type="ECO:0000256" key="10">
    <source>
        <dbReference type="ARBA" id="ARBA00082556"/>
    </source>
</evidence>
<sequence length="114" mass="12308">MRLLLLTFLGVCCVAAWVVEGVGTEVLQESICVSLRTQRLPVQKIKTYTIKEGAMRAVIFVTKRGLRICADPQAKWVKTAIKTVDGRSSASKSKAETIPTQAQRSASTAIALSG</sequence>
<dbReference type="RGD" id="620452">
    <property type="gene designation" value="Xcl1"/>
</dbReference>
<evidence type="ECO:0000259" key="15">
    <source>
        <dbReference type="SMART" id="SM00199"/>
    </source>
</evidence>
<evidence type="ECO:0000256" key="12">
    <source>
        <dbReference type="ARBA" id="ARBA00082839"/>
    </source>
</evidence>
<dbReference type="SMART" id="SM00199">
    <property type="entry name" value="SCY"/>
    <property type="match status" value="1"/>
</dbReference>
<dbReference type="SUPFAM" id="SSF54117">
    <property type="entry name" value="Interleukin 8-like chemokines"/>
    <property type="match status" value="1"/>
</dbReference>
<keyword evidence="4" id="KW-0202">Cytokine</keyword>
<dbReference type="InterPro" id="IPR036048">
    <property type="entry name" value="Interleukin_8-like_sf"/>
</dbReference>
<evidence type="ECO:0000256" key="8">
    <source>
        <dbReference type="ARBA" id="ARBA00057411"/>
    </source>
</evidence>
<dbReference type="GO" id="GO:0008009">
    <property type="term" value="F:chemokine activity"/>
    <property type="evidence" value="ECO:0007669"/>
    <property type="project" value="InterPro"/>
</dbReference>
<protein>
    <recommendedName>
        <fullName evidence="9">Lymphotactin</fullName>
    </recommendedName>
    <alternativeName>
        <fullName evidence="11">C motif chemokine 1</fullName>
    </alternativeName>
    <alternativeName>
        <fullName evidence="10">Cytokine SCM-1</fullName>
    </alternativeName>
    <alternativeName>
        <fullName evidence="12">Small-inducible cytokine C1</fullName>
    </alternativeName>
</protein>
<gene>
    <name evidence="17" type="primary">Xcl1</name>
    <name evidence="16" type="synonym">XCL1</name>
</gene>
<name>A0A4D6YKM5_RAT</name>
<dbReference type="PANTHER" id="PTHR12015">
    <property type="entry name" value="SMALL INDUCIBLE CYTOKINE A"/>
    <property type="match status" value="1"/>
</dbReference>
<evidence type="ECO:0000256" key="4">
    <source>
        <dbReference type="ARBA" id="ARBA00022514"/>
    </source>
</evidence>
<dbReference type="InterPro" id="IPR001811">
    <property type="entry name" value="Chemokine_IL8-like_dom"/>
</dbReference>
<evidence type="ECO:0000256" key="1">
    <source>
        <dbReference type="ARBA" id="ARBA00004613"/>
    </source>
</evidence>
<accession>A0A4D6YKM5</accession>
<dbReference type="PANTHER" id="PTHR12015:SF101">
    <property type="entry name" value="CYTOKINE SCM-1 BETA-RELATED"/>
    <property type="match status" value="1"/>
</dbReference>
<dbReference type="GO" id="GO:0006955">
    <property type="term" value="P:immune response"/>
    <property type="evidence" value="ECO:0007669"/>
    <property type="project" value="InterPro"/>
</dbReference>
<evidence type="ECO:0000256" key="7">
    <source>
        <dbReference type="ARBA" id="ARBA00023157"/>
    </source>
</evidence>
<dbReference type="Pfam" id="PF00048">
    <property type="entry name" value="IL8"/>
    <property type="match status" value="1"/>
</dbReference>
<evidence type="ECO:0000256" key="2">
    <source>
        <dbReference type="ARBA" id="ARBA00006894"/>
    </source>
</evidence>
<dbReference type="Gene3D" id="2.40.50.40">
    <property type="match status" value="1"/>
</dbReference>